<accession>A0A7D6Z6U9</accession>
<dbReference type="EMBL" id="CP059399">
    <property type="protein sequence ID" value="QLY28228.1"/>
    <property type="molecule type" value="Genomic_DNA"/>
</dbReference>
<evidence type="ECO:0000313" key="3">
    <source>
        <dbReference type="Proteomes" id="UP000515512"/>
    </source>
</evidence>
<keyword evidence="3" id="KW-1185">Reference proteome</keyword>
<sequence>MSQPEFSILTVVEGPEPRLADLIESVREQGFDAWELIVADASGEAQVIADKYGDERIVVSRTDSHGFGAGINHAAAQARGQIYTVVRPHHKLMPTFCARTHQVLQEHSDTDVVAVDAAGFTDDGALGSTTFRRDGGITEEPGIGHRITLAEYVAGSVLYYTAAIRAAAWQSGGGYENDLPTVEGLMLFARMLAQGSVVRLIPEPLAGYRIPEEPGTHRIYQDSVQVAFTRIAELTDDPATRETALRKRGDIRFHQAMDRARSALASSDTTSARAQVRIALGERFALKPAAIYAALTVAPGALRLAQSAKTRLRTG</sequence>
<reference evidence="2 3" key="1">
    <citation type="submission" date="2020-07" db="EMBL/GenBank/DDBJ databases">
        <authorList>
            <person name="Zhuang K."/>
            <person name="Ran Y."/>
        </authorList>
    </citation>
    <scope>NUCLEOTIDE SEQUENCE [LARGE SCALE GENOMIC DNA]</scope>
    <source>
        <strain evidence="2 3">WCH-YHL-001</strain>
    </source>
</reference>
<dbReference type="GO" id="GO:0016740">
    <property type="term" value="F:transferase activity"/>
    <property type="evidence" value="ECO:0007669"/>
    <property type="project" value="UniProtKB-KW"/>
</dbReference>
<dbReference type="Proteomes" id="UP000515512">
    <property type="component" value="Chromosome"/>
</dbReference>
<gene>
    <name evidence="2" type="ORF">H0264_22860</name>
</gene>
<protein>
    <submittedName>
        <fullName evidence="2">Glycosyltransferase</fullName>
    </submittedName>
</protein>
<dbReference type="InterPro" id="IPR001173">
    <property type="entry name" value="Glyco_trans_2-like"/>
</dbReference>
<dbReference type="SUPFAM" id="SSF53448">
    <property type="entry name" value="Nucleotide-diphospho-sugar transferases"/>
    <property type="match status" value="1"/>
</dbReference>
<dbReference type="AlphaFoldDB" id="A0A7D6Z6U9"/>
<organism evidence="2 3">
    <name type="scientific">Nocardia huaxiensis</name>
    <dbReference type="NCBI Taxonomy" id="2755382"/>
    <lineage>
        <taxon>Bacteria</taxon>
        <taxon>Bacillati</taxon>
        <taxon>Actinomycetota</taxon>
        <taxon>Actinomycetes</taxon>
        <taxon>Mycobacteriales</taxon>
        <taxon>Nocardiaceae</taxon>
        <taxon>Nocardia</taxon>
    </lineage>
</organism>
<dbReference type="RefSeq" id="WP_181579436.1">
    <property type="nucleotide sequence ID" value="NZ_CP059399.1"/>
</dbReference>
<dbReference type="PANTHER" id="PTHR22916">
    <property type="entry name" value="GLYCOSYLTRANSFERASE"/>
    <property type="match status" value="1"/>
</dbReference>
<evidence type="ECO:0000259" key="1">
    <source>
        <dbReference type="Pfam" id="PF00535"/>
    </source>
</evidence>
<keyword evidence="2" id="KW-0808">Transferase</keyword>
<dbReference type="Pfam" id="PF00535">
    <property type="entry name" value="Glycos_transf_2"/>
    <property type="match status" value="1"/>
</dbReference>
<feature type="domain" description="Glycosyltransferase 2-like" evidence="1">
    <location>
        <begin position="16"/>
        <end position="115"/>
    </location>
</feature>
<dbReference type="InterPro" id="IPR029044">
    <property type="entry name" value="Nucleotide-diphossugar_trans"/>
</dbReference>
<dbReference type="KEGG" id="nhu:H0264_22860"/>
<proteinExistence type="predicted"/>
<evidence type="ECO:0000313" key="2">
    <source>
        <dbReference type="EMBL" id="QLY28228.1"/>
    </source>
</evidence>
<name>A0A7D6Z6U9_9NOCA</name>
<dbReference type="Gene3D" id="3.90.550.10">
    <property type="entry name" value="Spore Coat Polysaccharide Biosynthesis Protein SpsA, Chain A"/>
    <property type="match status" value="1"/>
</dbReference>